<dbReference type="EMBL" id="BT035926">
    <property type="protein sequence ID" value="ACF80931.1"/>
    <property type="molecule type" value="mRNA"/>
</dbReference>
<feature type="compositionally biased region" description="Low complexity" evidence="1">
    <location>
        <begin position="40"/>
        <end position="53"/>
    </location>
</feature>
<sequence length="190" mass="20457">MAARVAGSPARWRTMKVMSTDDVSWPATRTTMALSTISSSVSSRWPPAPSSARRLTRQLRRSSAGDASPRSSLAFFSPSVASSTRRALALALTLLRNAVKGRSSGTDHMPSSMSANAAARRSLTAPRSRPKSSVAMMSNVSSFMSGSTATARRPAHRPSRWRATSASIAPTYRRSMSGLRNCIMAPRTRR</sequence>
<proteinExistence type="evidence at transcript level"/>
<reference evidence="2" key="1">
    <citation type="journal article" date="2009" name="PLoS Genet.">
        <title>Sequencing, mapping, and analysis of 27,455 maize full-length cDNAs.</title>
        <authorList>
            <person name="Soderlund C."/>
            <person name="Descour A."/>
            <person name="Kudrna D."/>
            <person name="Bomhoff M."/>
            <person name="Boyd L."/>
            <person name="Currie J."/>
            <person name="Angelova A."/>
            <person name="Collura K."/>
            <person name="Wissotski M."/>
            <person name="Ashley E."/>
            <person name="Morrow D."/>
            <person name="Fernandes J."/>
            <person name="Walbot V."/>
            <person name="Yu Y."/>
        </authorList>
    </citation>
    <scope>NUCLEOTIDE SEQUENCE</scope>
    <source>
        <strain evidence="2">B73</strain>
    </source>
</reference>
<organism evidence="2">
    <name type="scientific">Zea mays</name>
    <name type="common">Maize</name>
    <dbReference type="NCBI Taxonomy" id="4577"/>
    <lineage>
        <taxon>Eukaryota</taxon>
        <taxon>Viridiplantae</taxon>
        <taxon>Streptophyta</taxon>
        <taxon>Embryophyta</taxon>
        <taxon>Tracheophyta</taxon>
        <taxon>Spermatophyta</taxon>
        <taxon>Magnoliopsida</taxon>
        <taxon>Liliopsida</taxon>
        <taxon>Poales</taxon>
        <taxon>Poaceae</taxon>
        <taxon>PACMAD clade</taxon>
        <taxon>Panicoideae</taxon>
        <taxon>Andropogonodae</taxon>
        <taxon>Andropogoneae</taxon>
        <taxon>Tripsacinae</taxon>
        <taxon>Zea</taxon>
    </lineage>
</organism>
<evidence type="ECO:0000256" key="1">
    <source>
        <dbReference type="SAM" id="MobiDB-lite"/>
    </source>
</evidence>
<feature type="compositionally biased region" description="Polar residues" evidence="1">
    <location>
        <begin position="135"/>
        <end position="150"/>
    </location>
</feature>
<protein>
    <submittedName>
        <fullName evidence="2">Uncharacterized protein</fullName>
    </submittedName>
</protein>
<evidence type="ECO:0000313" key="2">
    <source>
        <dbReference type="EMBL" id="ACF80931.1"/>
    </source>
</evidence>
<dbReference type="AlphaFoldDB" id="B4FFN8"/>
<accession>B4FFN8</accession>
<feature type="region of interest" description="Disordered" evidence="1">
    <location>
        <begin position="101"/>
        <end position="166"/>
    </location>
</feature>
<feature type="region of interest" description="Disordered" evidence="1">
    <location>
        <begin position="40"/>
        <end position="70"/>
    </location>
</feature>
<feature type="compositionally biased region" description="Low complexity" evidence="1">
    <location>
        <begin position="111"/>
        <end position="122"/>
    </location>
</feature>
<name>B4FFN8_MAIZE</name>